<name>A0ABR7ECM8_9FIRM</name>
<dbReference type="EMBL" id="JACOON010000002">
    <property type="protein sequence ID" value="MBC5647538.1"/>
    <property type="molecule type" value="Genomic_DNA"/>
</dbReference>
<dbReference type="InterPro" id="IPR010982">
    <property type="entry name" value="Lambda_DNA-bd_dom_sf"/>
</dbReference>
<protein>
    <submittedName>
        <fullName evidence="1">DUF739 family protein</fullName>
    </submittedName>
</protein>
<dbReference type="Pfam" id="PF05339">
    <property type="entry name" value="DUF739"/>
    <property type="match status" value="1"/>
</dbReference>
<dbReference type="Gene3D" id="1.10.260.40">
    <property type="entry name" value="lambda repressor-like DNA-binding domains"/>
    <property type="match status" value="1"/>
</dbReference>
<evidence type="ECO:0000313" key="1">
    <source>
        <dbReference type="EMBL" id="MBC5647538.1"/>
    </source>
</evidence>
<keyword evidence="2" id="KW-1185">Reference proteome</keyword>
<dbReference type="InterPro" id="IPR008003">
    <property type="entry name" value="DUF739"/>
</dbReference>
<accession>A0ABR7ECM8</accession>
<dbReference type="Proteomes" id="UP000606889">
    <property type="component" value="Unassembled WGS sequence"/>
</dbReference>
<sequence length="94" mass="11119">MVEWKQERRVNNLVKYNYAKLLGKIRESGNTQESLSIKVKMSPSTLNLKLNNKRDFTQKQIKKICEELHIENVNEYFFCQNTLENARIGQADQK</sequence>
<dbReference type="CDD" id="cd00093">
    <property type="entry name" value="HTH_XRE"/>
    <property type="match status" value="1"/>
</dbReference>
<evidence type="ECO:0000313" key="2">
    <source>
        <dbReference type="Proteomes" id="UP000606889"/>
    </source>
</evidence>
<comment type="caution">
    <text evidence="1">The sequence shown here is derived from an EMBL/GenBank/DDBJ whole genome shotgun (WGS) entry which is preliminary data.</text>
</comment>
<reference evidence="1 2" key="1">
    <citation type="submission" date="2020-08" db="EMBL/GenBank/DDBJ databases">
        <title>Genome public.</title>
        <authorList>
            <person name="Liu C."/>
            <person name="Sun Q."/>
        </authorList>
    </citation>
    <scope>NUCLEOTIDE SEQUENCE [LARGE SCALE GENOMIC DNA]</scope>
    <source>
        <strain evidence="1 2">NSJ-35</strain>
    </source>
</reference>
<dbReference type="RefSeq" id="WP_186857063.1">
    <property type="nucleotide sequence ID" value="NZ_JACOON010000002.1"/>
</dbReference>
<gene>
    <name evidence="1" type="ORF">H8S18_04250</name>
</gene>
<proteinExistence type="predicted"/>
<organism evidence="1 2">
    <name type="scientific">Christensenella tenuis</name>
    <dbReference type="NCBI Taxonomy" id="2763033"/>
    <lineage>
        <taxon>Bacteria</taxon>
        <taxon>Bacillati</taxon>
        <taxon>Bacillota</taxon>
        <taxon>Clostridia</taxon>
        <taxon>Christensenellales</taxon>
        <taxon>Christensenellaceae</taxon>
        <taxon>Christensenella</taxon>
    </lineage>
</organism>
<dbReference type="InterPro" id="IPR001387">
    <property type="entry name" value="Cro/C1-type_HTH"/>
</dbReference>
<dbReference type="SUPFAM" id="SSF47413">
    <property type="entry name" value="lambda repressor-like DNA-binding domains"/>
    <property type="match status" value="1"/>
</dbReference>